<dbReference type="InterPro" id="IPR036388">
    <property type="entry name" value="WH-like_DNA-bd_sf"/>
</dbReference>
<evidence type="ECO:0000256" key="2">
    <source>
        <dbReference type="ARBA" id="ARBA00023015"/>
    </source>
</evidence>
<evidence type="ECO:0000256" key="4">
    <source>
        <dbReference type="ARBA" id="ARBA00023163"/>
    </source>
</evidence>
<dbReference type="RefSeq" id="WP_209856321.1">
    <property type="nucleotide sequence ID" value="NZ_JAGGJV010000011.1"/>
</dbReference>
<evidence type="ECO:0000313" key="6">
    <source>
        <dbReference type="EMBL" id="MBP1861704.1"/>
    </source>
</evidence>
<dbReference type="PRINTS" id="PR00039">
    <property type="entry name" value="HTHLYSR"/>
</dbReference>
<evidence type="ECO:0000259" key="5">
    <source>
        <dbReference type="PROSITE" id="PS50931"/>
    </source>
</evidence>
<dbReference type="InterPro" id="IPR050176">
    <property type="entry name" value="LTTR"/>
</dbReference>
<dbReference type="Gene3D" id="1.10.10.10">
    <property type="entry name" value="Winged helix-like DNA-binding domain superfamily/Winged helix DNA-binding domain"/>
    <property type="match status" value="1"/>
</dbReference>
<feature type="domain" description="HTH lysR-type" evidence="5">
    <location>
        <begin position="2"/>
        <end position="58"/>
    </location>
</feature>
<keyword evidence="3" id="KW-0238">DNA-binding</keyword>
<protein>
    <submittedName>
        <fullName evidence="6">LysR family transcriptional regulator (Chromosome initiation inhibitor)</fullName>
    </submittedName>
</protein>
<dbReference type="PANTHER" id="PTHR30579:SF2">
    <property type="entry name" value="HTH-TYPE TRANSCRIPTIONAL REGULATOR ARGP"/>
    <property type="match status" value="1"/>
</dbReference>
<comment type="caution">
    <text evidence="6">The sequence shown here is derived from an EMBL/GenBank/DDBJ whole genome shotgun (WGS) entry which is preliminary data.</text>
</comment>
<proteinExistence type="inferred from homology"/>
<dbReference type="SUPFAM" id="SSF53850">
    <property type="entry name" value="Periplasmic binding protein-like II"/>
    <property type="match status" value="1"/>
</dbReference>
<dbReference type="NCBIfam" id="NF009888">
    <property type="entry name" value="PRK13348.1"/>
    <property type="match status" value="1"/>
</dbReference>
<name>A0ABS4EUS7_9HYPH</name>
<dbReference type="NCBIfam" id="NF002964">
    <property type="entry name" value="PRK03635.1"/>
    <property type="match status" value="1"/>
</dbReference>
<dbReference type="Pfam" id="PF00126">
    <property type="entry name" value="HTH_1"/>
    <property type="match status" value="1"/>
</dbReference>
<evidence type="ECO:0000256" key="3">
    <source>
        <dbReference type="ARBA" id="ARBA00023125"/>
    </source>
</evidence>
<comment type="similarity">
    <text evidence="1">Belongs to the LysR transcriptional regulatory family.</text>
</comment>
<reference evidence="6 7" key="1">
    <citation type="submission" date="2021-03" db="EMBL/GenBank/DDBJ databases">
        <title>Genomic Encyclopedia of Type Strains, Phase IV (KMG-IV): sequencing the most valuable type-strain genomes for metagenomic binning, comparative biology and taxonomic classification.</title>
        <authorList>
            <person name="Goeker M."/>
        </authorList>
    </citation>
    <scope>NUCLEOTIDE SEQUENCE [LARGE SCALE GENOMIC DNA]</scope>
    <source>
        <strain evidence="6 7">DSM 26427</strain>
    </source>
</reference>
<dbReference type="InterPro" id="IPR036390">
    <property type="entry name" value="WH_DNA-bd_sf"/>
</dbReference>
<gene>
    <name evidence="6" type="ORF">J2Z75_005233</name>
</gene>
<dbReference type="Proteomes" id="UP000823786">
    <property type="component" value="Unassembled WGS sequence"/>
</dbReference>
<dbReference type="InterPro" id="IPR017685">
    <property type="entry name" value="ArgP"/>
</dbReference>
<dbReference type="Gene3D" id="3.40.190.290">
    <property type="match status" value="1"/>
</dbReference>
<organism evidence="6 7">
    <name type="scientific">Rhizobium herbae</name>
    <dbReference type="NCBI Taxonomy" id="508661"/>
    <lineage>
        <taxon>Bacteria</taxon>
        <taxon>Pseudomonadati</taxon>
        <taxon>Pseudomonadota</taxon>
        <taxon>Alphaproteobacteria</taxon>
        <taxon>Hyphomicrobiales</taxon>
        <taxon>Rhizobiaceae</taxon>
        <taxon>Rhizobium/Agrobacterium group</taxon>
        <taxon>Rhizobium</taxon>
    </lineage>
</organism>
<dbReference type="PROSITE" id="PS50931">
    <property type="entry name" value="HTH_LYSR"/>
    <property type="match status" value="1"/>
</dbReference>
<evidence type="ECO:0000256" key="1">
    <source>
        <dbReference type="ARBA" id="ARBA00009437"/>
    </source>
</evidence>
<accession>A0ABS4EUS7</accession>
<keyword evidence="2" id="KW-0805">Transcription regulation</keyword>
<keyword evidence="4" id="KW-0804">Transcription</keyword>
<dbReference type="NCBIfam" id="TIGR03298">
    <property type="entry name" value="argP"/>
    <property type="match status" value="1"/>
</dbReference>
<keyword evidence="7" id="KW-1185">Reference proteome</keyword>
<dbReference type="EMBL" id="JAGGJV010000011">
    <property type="protein sequence ID" value="MBP1861704.1"/>
    <property type="molecule type" value="Genomic_DNA"/>
</dbReference>
<sequence>MLDYSALRALAAVVQTGSFEKAAGTLNVTPSAVSQRVKNLEERMGIALIVRGNPCVATEQGQRVCRHVENVGLLERDLYEHIPSLAPSTQLIERVTIHLATNADSLGTWFLEALSAFAKSSSCLLDVVIDDEGHTADWLERGRVIAAVTDSERVVAGCRRTALGSLRYRATASPEFVERYFSGGISGEALRTAPAMTFNQKDKLQARWIAQTLGEEVICPTHFLPSTHAFVDASVGGIGWGMNPEYLARPHLQKGTLVELIPDNPLDIPLFWQINRLAADRFATLTDIVIAVANQRLDD</sequence>
<dbReference type="InterPro" id="IPR000847">
    <property type="entry name" value="LysR_HTH_N"/>
</dbReference>
<dbReference type="SUPFAM" id="SSF46785">
    <property type="entry name" value="Winged helix' DNA-binding domain"/>
    <property type="match status" value="1"/>
</dbReference>
<dbReference type="InterPro" id="IPR005119">
    <property type="entry name" value="LysR_subst-bd"/>
</dbReference>
<evidence type="ECO:0000313" key="7">
    <source>
        <dbReference type="Proteomes" id="UP000823786"/>
    </source>
</evidence>
<dbReference type="PANTHER" id="PTHR30579">
    <property type="entry name" value="TRANSCRIPTIONAL REGULATOR"/>
    <property type="match status" value="1"/>
</dbReference>
<dbReference type="Pfam" id="PF03466">
    <property type="entry name" value="LysR_substrate"/>
    <property type="match status" value="1"/>
</dbReference>